<dbReference type="EMBL" id="JAMSHJ010000005">
    <property type="protein sequence ID" value="KAI5413208.1"/>
    <property type="molecule type" value="Genomic_DNA"/>
</dbReference>
<reference evidence="1 2" key="1">
    <citation type="journal article" date="2022" name="Nat. Genet.">
        <title>Improved pea reference genome and pan-genome highlight genomic features and evolutionary characteristics.</title>
        <authorList>
            <person name="Yang T."/>
            <person name="Liu R."/>
            <person name="Luo Y."/>
            <person name="Hu S."/>
            <person name="Wang D."/>
            <person name="Wang C."/>
            <person name="Pandey M.K."/>
            <person name="Ge S."/>
            <person name="Xu Q."/>
            <person name="Li N."/>
            <person name="Li G."/>
            <person name="Huang Y."/>
            <person name="Saxena R.K."/>
            <person name="Ji Y."/>
            <person name="Li M."/>
            <person name="Yan X."/>
            <person name="He Y."/>
            <person name="Liu Y."/>
            <person name="Wang X."/>
            <person name="Xiang C."/>
            <person name="Varshney R.K."/>
            <person name="Ding H."/>
            <person name="Gao S."/>
            <person name="Zong X."/>
        </authorList>
    </citation>
    <scope>NUCLEOTIDE SEQUENCE [LARGE SCALE GENOMIC DNA]</scope>
    <source>
        <strain evidence="1 2">cv. Zhongwan 6</strain>
    </source>
</reference>
<evidence type="ECO:0008006" key="3">
    <source>
        <dbReference type="Google" id="ProtNLM"/>
    </source>
</evidence>
<dbReference type="InterPro" id="IPR043502">
    <property type="entry name" value="DNA/RNA_pol_sf"/>
</dbReference>
<proteinExistence type="predicted"/>
<name>A0A9D4X3W4_PEA</name>
<evidence type="ECO:0000313" key="1">
    <source>
        <dbReference type="EMBL" id="KAI5413208.1"/>
    </source>
</evidence>
<dbReference type="PANTHER" id="PTHR24559:SF444">
    <property type="entry name" value="REVERSE TRANSCRIPTASE DOMAIN-CONTAINING PROTEIN"/>
    <property type="match status" value="1"/>
</dbReference>
<evidence type="ECO:0000313" key="2">
    <source>
        <dbReference type="Proteomes" id="UP001058974"/>
    </source>
</evidence>
<protein>
    <recommendedName>
        <fullName evidence="3">Transposon Ty3-I Gag-Pol polyprotein</fullName>
    </recommendedName>
</protein>
<dbReference type="Gene3D" id="3.30.70.270">
    <property type="match status" value="1"/>
</dbReference>
<dbReference type="InterPro" id="IPR053134">
    <property type="entry name" value="RNA-dir_DNA_polymerase"/>
</dbReference>
<accession>A0A9D4X3W4</accession>
<dbReference type="AlphaFoldDB" id="A0A9D4X3W4"/>
<dbReference type="PANTHER" id="PTHR24559">
    <property type="entry name" value="TRANSPOSON TY3-I GAG-POL POLYPROTEIN"/>
    <property type="match status" value="1"/>
</dbReference>
<dbReference type="Proteomes" id="UP001058974">
    <property type="component" value="Chromosome 5"/>
</dbReference>
<keyword evidence="2" id="KW-1185">Reference proteome</keyword>
<comment type="caution">
    <text evidence="1">The sequence shown here is derived from an EMBL/GenBank/DDBJ whole genome shotgun (WGS) entry which is preliminary data.</text>
</comment>
<dbReference type="SUPFAM" id="SSF56672">
    <property type="entry name" value="DNA/RNA polymerases"/>
    <property type="match status" value="1"/>
</dbReference>
<gene>
    <name evidence="1" type="ORF">KIW84_057715</name>
</gene>
<sequence>MKEVMRKEVVKLLDASLIYPISDSSWKDQHCNKEIFPFIDQMLERLAGDEYYCFLDGYSGYNQIVVSLEDQEKTLFIRPSEFPYGKPDEKIQCEAQNSTSYHPQTSGLKLFPKKLKYRWSGPFTVNKVFPHGEVELKNNTSGYTFKLNGQRLKPYHKVMRVAWWKRLNSEHHKLVIHRDVDVKKSFLEGNPRKIQPVAKKLVLEFYANAYRLSTEDGAIEPRLIYWVRGKQIPFDWKILNRLLKMTFREPNCEYQLMKTAEKWMTILSDARLFGIRGERLTSCIYSYS</sequence>
<dbReference type="Gramene" id="Psat05G0771500-T1">
    <property type="protein sequence ID" value="KAI5413208.1"/>
    <property type="gene ID" value="KIW84_057715"/>
</dbReference>
<organism evidence="1 2">
    <name type="scientific">Pisum sativum</name>
    <name type="common">Garden pea</name>
    <name type="synonym">Lathyrus oleraceus</name>
    <dbReference type="NCBI Taxonomy" id="3888"/>
    <lineage>
        <taxon>Eukaryota</taxon>
        <taxon>Viridiplantae</taxon>
        <taxon>Streptophyta</taxon>
        <taxon>Embryophyta</taxon>
        <taxon>Tracheophyta</taxon>
        <taxon>Spermatophyta</taxon>
        <taxon>Magnoliopsida</taxon>
        <taxon>eudicotyledons</taxon>
        <taxon>Gunneridae</taxon>
        <taxon>Pentapetalae</taxon>
        <taxon>rosids</taxon>
        <taxon>fabids</taxon>
        <taxon>Fabales</taxon>
        <taxon>Fabaceae</taxon>
        <taxon>Papilionoideae</taxon>
        <taxon>50 kb inversion clade</taxon>
        <taxon>NPAAA clade</taxon>
        <taxon>Hologalegina</taxon>
        <taxon>IRL clade</taxon>
        <taxon>Fabeae</taxon>
        <taxon>Lathyrus</taxon>
    </lineage>
</organism>
<dbReference type="InterPro" id="IPR043128">
    <property type="entry name" value="Rev_trsase/Diguanyl_cyclase"/>
</dbReference>